<evidence type="ECO:0000313" key="2">
    <source>
        <dbReference type="Proteomes" id="UP000818029"/>
    </source>
</evidence>
<dbReference type="Proteomes" id="UP000818029">
    <property type="component" value="Chromosome D07"/>
</dbReference>
<protein>
    <submittedName>
        <fullName evidence="3">DNA topoisomerase 1-like</fullName>
    </submittedName>
</protein>
<reference evidence="3" key="2">
    <citation type="submission" date="2025-08" db="UniProtKB">
        <authorList>
            <consortium name="RefSeq"/>
        </authorList>
    </citation>
    <scope>IDENTIFICATION</scope>
</reference>
<evidence type="ECO:0000256" key="1">
    <source>
        <dbReference type="SAM" id="MobiDB-lite"/>
    </source>
</evidence>
<name>A0ABM3AEW7_GOSHI</name>
<gene>
    <name evidence="3" type="primary">LOC121219164</name>
</gene>
<evidence type="ECO:0000313" key="3">
    <source>
        <dbReference type="RefSeq" id="XP_040952784.1"/>
    </source>
</evidence>
<keyword evidence="2" id="KW-1185">Reference proteome</keyword>
<reference evidence="2" key="1">
    <citation type="journal article" date="2020" name="Nat. Genet.">
        <title>Genomic diversifications of five Gossypium allopolyploid species and their impact on cotton improvement.</title>
        <authorList>
            <person name="Chen Z.J."/>
            <person name="Sreedasyam A."/>
            <person name="Ando A."/>
            <person name="Song Q."/>
            <person name="De Santiago L.M."/>
            <person name="Hulse-Kemp A.M."/>
            <person name="Ding M."/>
            <person name="Ye W."/>
            <person name="Kirkbride R.C."/>
            <person name="Jenkins J."/>
            <person name="Plott C."/>
            <person name="Lovell J."/>
            <person name="Lin Y.M."/>
            <person name="Vaughn R."/>
            <person name="Liu B."/>
            <person name="Simpson S."/>
            <person name="Scheffler B.E."/>
            <person name="Wen L."/>
            <person name="Saski C.A."/>
            <person name="Grover C.E."/>
            <person name="Hu G."/>
            <person name="Conover J.L."/>
            <person name="Carlson J.W."/>
            <person name="Shu S."/>
            <person name="Boston L.B."/>
            <person name="Williams M."/>
            <person name="Peterson D.G."/>
            <person name="McGee K."/>
            <person name="Jones D.C."/>
            <person name="Wendel J.F."/>
            <person name="Stelly D.M."/>
            <person name="Grimwood J."/>
            <person name="Schmutz J."/>
        </authorList>
    </citation>
    <scope>NUCLEOTIDE SEQUENCE [LARGE SCALE GENOMIC DNA]</scope>
    <source>
        <strain evidence="2">cv. TM-1</strain>
    </source>
</reference>
<organism evidence="2 3">
    <name type="scientific">Gossypium hirsutum</name>
    <name type="common">Upland cotton</name>
    <name type="synonym">Gossypium mexicanum</name>
    <dbReference type="NCBI Taxonomy" id="3635"/>
    <lineage>
        <taxon>Eukaryota</taxon>
        <taxon>Viridiplantae</taxon>
        <taxon>Streptophyta</taxon>
        <taxon>Embryophyta</taxon>
        <taxon>Tracheophyta</taxon>
        <taxon>Spermatophyta</taxon>
        <taxon>Magnoliopsida</taxon>
        <taxon>eudicotyledons</taxon>
        <taxon>Gunneridae</taxon>
        <taxon>Pentapetalae</taxon>
        <taxon>rosids</taxon>
        <taxon>malvids</taxon>
        <taxon>Malvales</taxon>
        <taxon>Malvaceae</taxon>
        <taxon>Malvoideae</taxon>
        <taxon>Gossypium</taxon>
    </lineage>
</organism>
<dbReference type="GeneID" id="121219164"/>
<proteinExistence type="predicted"/>
<feature type="region of interest" description="Disordered" evidence="1">
    <location>
        <begin position="1"/>
        <end position="104"/>
    </location>
</feature>
<sequence length="104" mass="12296">MVTAPTKCTNKGKDKEIAGGTQESRNMKKAKSKDPSKQRRNGGDVNEMENKEEERKHENERGENLRENQRWKKKGVQDVENLKNKRKENDREDDVKRKRKKKKC</sequence>
<accession>A0ABM3AEW7</accession>
<feature type="compositionally biased region" description="Basic and acidic residues" evidence="1">
    <location>
        <begin position="48"/>
        <end position="96"/>
    </location>
</feature>
<dbReference type="RefSeq" id="XP_040952784.1">
    <property type="nucleotide sequence ID" value="XM_041096850.1"/>
</dbReference>